<dbReference type="Pfam" id="PF16507">
    <property type="entry name" value="HEAT_PSME4_mid"/>
    <property type="match status" value="2"/>
</dbReference>
<dbReference type="InterPro" id="IPR032430">
    <property type="entry name" value="Blm10_mid"/>
</dbReference>
<organism evidence="13 14">
    <name type="scientific">Porites lobata</name>
    <dbReference type="NCBI Taxonomy" id="104759"/>
    <lineage>
        <taxon>Eukaryota</taxon>
        <taxon>Metazoa</taxon>
        <taxon>Cnidaria</taxon>
        <taxon>Anthozoa</taxon>
        <taxon>Hexacorallia</taxon>
        <taxon>Scleractinia</taxon>
        <taxon>Fungiina</taxon>
        <taxon>Poritidae</taxon>
        <taxon>Porites</taxon>
    </lineage>
</organism>
<dbReference type="PANTHER" id="PTHR32170:SF3">
    <property type="entry name" value="PROTEASOME ACTIVATOR COMPLEX SUBUNIT 4"/>
    <property type="match status" value="1"/>
</dbReference>
<keyword evidence="6" id="KW-0227">DNA damage</keyword>
<dbReference type="Gene3D" id="1.25.10.10">
    <property type="entry name" value="Leucine-rich Repeat Variant"/>
    <property type="match status" value="1"/>
</dbReference>
<comment type="subcellular location">
    <subcellularLocation>
        <location evidence="2">Cytoplasm</location>
    </subcellularLocation>
    <subcellularLocation>
        <location evidence="1">Nucleus speckle</location>
    </subcellularLocation>
</comment>
<evidence type="ECO:0000313" key="14">
    <source>
        <dbReference type="Proteomes" id="UP001159405"/>
    </source>
</evidence>
<evidence type="ECO:0000256" key="4">
    <source>
        <dbReference type="ARBA" id="ARBA00022490"/>
    </source>
</evidence>
<name>A0ABN8P3V7_9CNID</name>
<evidence type="ECO:0000256" key="8">
    <source>
        <dbReference type="ARBA" id="ARBA00023242"/>
    </source>
</evidence>
<dbReference type="InterPro" id="IPR016024">
    <property type="entry name" value="ARM-type_fold"/>
</dbReference>
<feature type="domain" description="Proteasome activator complex subunit 4-like HEAT repeat-like" evidence="12">
    <location>
        <begin position="1168"/>
        <end position="1454"/>
    </location>
</feature>
<evidence type="ECO:0000256" key="9">
    <source>
        <dbReference type="SAM" id="MobiDB-lite"/>
    </source>
</evidence>
<gene>
    <name evidence="13" type="ORF">PLOB_00033578</name>
</gene>
<dbReference type="Pfam" id="PF11919">
    <property type="entry name" value="PSME4_C"/>
    <property type="match status" value="1"/>
</dbReference>
<feature type="region of interest" description="Disordered" evidence="9">
    <location>
        <begin position="1538"/>
        <end position="1568"/>
    </location>
</feature>
<evidence type="ECO:0008006" key="15">
    <source>
        <dbReference type="Google" id="ProtNLM"/>
    </source>
</evidence>
<keyword evidence="14" id="KW-1185">Reference proteome</keyword>
<keyword evidence="5" id="KW-0677">Repeat</keyword>
<dbReference type="InterPro" id="IPR035309">
    <property type="entry name" value="PSME4"/>
</dbReference>
<evidence type="ECO:0000256" key="3">
    <source>
        <dbReference type="ARBA" id="ARBA00005739"/>
    </source>
</evidence>
<reference evidence="13 14" key="1">
    <citation type="submission" date="2022-05" db="EMBL/GenBank/DDBJ databases">
        <authorList>
            <consortium name="Genoscope - CEA"/>
            <person name="William W."/>
        </authorList>
    </citation>
    <scope>NUCLEOTIDE SEQUENCE [LARGE SCALE GENOMIC DNA]</scope>
</reference>
<feature type="domain" description="Proteasome activator Blm10 middle HEAT repeats region" evidence="11">
    <location>
        <begin position="505"/>
        <end position="805"/>
    </location>
</feature>
<dbReference type="SUPFAM" id="SSF48371">
    <property type="entry name" value="ARM repeat"/>
    <property type="match status" value="2"/>
</dbReference>
<keyword evidence="8" id="KW-0539">Nucleus</keyword>
<proteinExistence type="inferred from homology"/>
<evidence type="ECO:0000256" key="2">
    <source>
        <dbReference type="ARBA" id="ARBA00004496"/>
    </source>
</evidence>
<evidence type="ECO:0000256" key="6">
    <source>
        <dbReference type="ARBA" id="ARBA00022763"/>
    </source>
</evidence>
<dbReference type="EMBL" id="CALNXK010000045">
    <property type="protein sequence ID" value="CAH3128348.1"/>
    <property type="molecule type" value="Genomic_DNA"/>
</dbReference>
<evidence type="ECO:0000256" key="5">
    <source>
        <dbReference type="ARBA" id="ARBA00022737"/>
    </source>
</evidence>
<evidence type="ECO:0000259" key="12">
    <source>
        <dbReference type="Pfam" id="PF23096"/>
    </source>
</evidence>
<evidence type="ECO:0000313" key="13">
    <source>
        <dbReference type="EMBL" id="CAH3128348.1"/>
    </source>
</evidence>
<feature type="domain" description="Proteasome activator Blm10 middle HEAT repeats region" evidence="11">
    <location>
        <begin position="306"/>
        <end position="499"/>
    </location>
</feature>
<protein>
    <recommendedName>
        <fullName evidence="15">Proteasome activator subunit 4</fullName>
    </recommendedName>
</protein>
<accession>A0ABN8P3V7</accession>
<comment type="caution">
    <text evidence="13">The sequence shown here is derived from an EMBL/GenBank/DDBJ whole genome shotgun (WGS) entry which is preliminary data.</text>
</comment>
<keyword evidence="4" id="KW-0963">Cytoplasm</keyword>
<dbReference type="InterPro" id="IPR011989">
    <property type="entry name" value="ARM-like"/>
</dbReference>
<dbReference type="InterPro" id="IPR021843">
    <property type="entry name" value="PSME4_C"/>
</dbReference>
<feature type="domain" description="Proteasome activator complex subunit 4 C-terminal" evidence="10">
    <location>
        <begin position="1753"/>
        <end position="1839"/>
    </location>
</feature>
<feature type="compositionally biased region" description="Basic and acidic residues" evidence="9">
    <location>
        <begin position="1548"/>
        <end position="1568"/>
    </location>
</feature>
<evidence type="ECO:0000256" key="1">
    <source>
        <dbReference type="ARBA" id="ARBA00004324"/>
    </source>
</evidence>
<keyword evidence="7" id="KW-0234">DNA repair</keyword>
<dbReference type="PANTHER" id="PTHR32170">
    <property type="entry name" value="PROTEASOME ACTIVATOR COMPLEX SUBUNIT 4"/>
    <property type="match status" value="1"/>
</dbReference>
<evidence type="ECO:0000259" key="11">
    <source>
        <dbReference type="Pfam" id="PF16507"/>
    </source>
</evidence>
<evidence type="ECO:0000256" key="7">
    <source>
        <dbReference type="ARBA" id="ARBA00023204"/>
    </source>
</evidence>
<comment type="similarity">
    <text evidence="3">Belongs to the BLM10 family.</text>
</comment>
<evidence type="ECO:0000259" key="10">
    <source>
        <dbReference type="Pfam" id="PF11919"/>
    </source>
</evidence>
<sequence>MLDFKPQKEIVYNRFLPYKDQLDDESNKFLSEIKYNLGRAVVFKETSPGILYWSNRLTNYLKLYGRKFSKEDHLKFVHIFFELTTAPNLDPQYVIAFGHVLILLLKKRELLSRSDLVLPWRPLYDLVDFTLYSKYEISGLKKHPLKLEETVKHVVRVSRVYFSEESTQEMLDEWRPLLCPYDVTFGKAMFYFSLFLPTTLPPEKHDKGFKLWFHELLGIWQSCTNSARWEESCLKLFARLAKDNIGFVDWSPYLPTVFTRILRNFHLPIGSNTPVTAVKDYSSIISSFVVWIVNSMHHSSPVQEHLCKLFKALESFYHPSNNGRYSGKLQRFLYNLPKEMIKRLHRERFPKNSWETAIPDESKLTDEELTAFVECLKPAVMLAVFNKSGSFDAAGALQNLALIKPDVVLPTLLNKLYVALGTLTEPHQLTATLNCVTSVARALVRPDASYPAGRSHVLPLLQLVLPGIDPNDFRKALGTFMFISTVVCLVPVVDCSEAVGVVEMTEDEKELCLATAQFEDFVLQFMDRCFVMIENSSFENTSELDSNTMKADQRHSLEGMMGMGVASTFHAILMQSSPKIFQSALDQLFAFCANKVLETKVAGKMAADMCRAAARTNAPATLKKFVPHCCSVIEHLTSVEGVAEEEEVDDQLLWNLQILSEVVRSSGSLEYKDKLITAIKSTIHLKCKEAATLGATLLEHLLRPLAKIYPMEWRSVLVDFGTPPTEHLFIRDWGKPGDLFNLNIQWHIPSREEKLLAKDLLDMFLQPELTKLERFVDESLTLSREELQQSLNIISGCLSGASILLPDWTRPPLENLGLKTLVGRGRFQNTVSMEPDVSMGEHNSRAQIAETIHRVLDHLLCHHEDDTKALLIIVKIYDQLMLHTGGQRDEFDNRWRSATAVKRAMEDRLAGKKKHVRPLLIERVQLQHEMRILDRVSTQLTTLHKVLLDDLFKLATTVYTEVRIKAQRVLSSCIEVFDYFARTLIPTTLSKLQNSPDISHEEFKGALYVLLNNRMLFLIVHYWEVMVDVWPAIVKADHSEKPSIITLTTMLAEKMVKKYDTVAISRVVTDAAVEQAKMLLTSTGPEPRTCLKQPISASDSPLPSELQIKESVEVWNNTRETNLRNFQQLVSTLINLLDTDSLRWRYLQICFNFVKLLIRYDVPLPASAVKLCVKFLNHDALAIRKVAIDAVGAILKQQKRPHVKIAVNPYSVAGLPEPTSTVIQPGDREDNRWLHYSSSNVPKNKKEWESCVFIDKTHWGYYTWPKKLLTYAPVDQQPPLGRTRDQLSEEEQPIYDAFSQEEFMSKFIAFLSLEDRKGRDKFNVHRFVLFKGLFRNFDDTFFDLLKPHLERLCIDPQESSQRCAVEIIAAVIRGCKHWSYEKVENLWDFLLPLLRKAILAVNVETLEDWGTCMATAVESRDPRRIHRFLEMLLEEPLDDQRGSFSDSSRLYFIQGALCQQEWRVPELLHRLLGVIESHLNHPYKNVRDRLGSVLCSAMMYDLNLPNCTQTQSPNRKEFVSKVLPQLTGLQELAREKEIMGGSDVSTENEERFDKEEVKDGSRESDERKEAIKRLKTMTNWLLSHAVRTLHSCPEEFFDLLPVIILFDSQEDDPELQHYCHRTIAYISQTELPLSMVPLALQTVKQLASNALWHPRRSVLEYLQVMIFANLFAITSTPQHIQDVKEMVLSLLEDEQLEVREMAAVTFSGLVHYGFLQLDDILQKQFTKMANTKLKKKKKGVIGVNGFNNDAALIHRHAGVLGLASCVQAFPYDVPSWMPQILLDLGEHLHDPHPIQATVKKVMSDFRRTHHDNWQEHKQKFTEDQLLVLTDLLVSPCYYA</sequence>
<dbReference type="Proteomes" id="UP001159405">
    <property type="component" value="Unassembled WGS sequence"/>
</dbReference>
<dbReference type="Pfam" id="PF23096">
    <property type="entry name" value="HEAT_PSME4"/>
    <property type="match status" value="1"/>
</dbReference>
<dbReference type="InterPro" id="IPR055455">
    <property type="entry name" value="HEAT_PSME4"/>
</dbReference>